<dbReference type="SUPFAM" id="SSF57850">
    <property type="entry name" value="RING/U-box"/>
    <property type="match status" value="1"/>
</dbReference>
<evidence type="ECO:0000256" key="2">
    <source>
        <dbReference type="ARBA" id="ARBA00022771"/>
    </source>
</evidence>
<feature type="region of interest" description="Disordered" evidence="5">
    <location>
        <begin position="215"/>
        <end position="245"/>
    </location>
</feature>
<evidence type="ECO:0000256" key="1">
    <source>
        <dbReference type="ARBA" id="ARBA00022723"/>
    </source>
</evidence>
<keyword evidence="2 4" id="KW-0863">Zinc-finger</keyword>
<evidence type="ECO:0000256" key="4">
    <source>
        <dbReference type="PROSITE-ProRule" id="PRU00175"/>
    </source>
</evidence>
<keyword evidence="3" id="KW-0862">Zinc</keyword>
<dbReference type="AlphaFoldDB" id="A0AAN8HGR2"/>
<dbReference type="InterPro" id="IPR013083">
    <property type="entry name" value="Znf_RING/FYVE/PHD"/>
</dbReference>
<keyword evidence="8" id="KW-1185">Reference proteome</keyword>
<keyword evidence="1" id="KW-0479">Metal-binding</keyword>
<dbReference type="PROSITE" id="PS00518">
    <property type="entry name" value="ZF_RING_1"/>
    <property type="match status" value="1"/>
</dbReference>
<proteinExistence type="predicted"/>
<feature type="compositionally biased region" description="Low complexity" evidence="5">
    <location>
        <begin position="229"/>
        <end position="241"/>
    </location>
</feature>
<protein>
    <recommendedName>
        <fullName evidence="6">RING-type domain-containing protein</fullName>
    </recommendedName>
</protein>
<accession>A0AAN8HGR2</accession>
<dbReference type="SMART" id="SM00184">
    <property type="entry name" value="RING"/>
    <property type="match status" value="1"/>
</dbReference>
<evidence type="ECO:0000313" key="8">
    <source>
        <dbReference type="Proteomes" id="UP001331515"/>
    </source>
</evidence>
<name>A0AAN8HGR2_CHAGU</name>
<feature type="region of interest" description="Disordered" evidence="5">
    <location>
        <begin position="258"/>
        <end position="283"/>
    </location>
</feature>
<sequence length="359" mass="39488">MEASFGPTFSAVAAGEASSNYKQHRRTPSSSSTLTYSPRDEDDGMPPIGTPRRSDSAISIRSLHSESNMSLRSTFSLHEEEEDMEPLVFAEQPSVKLCCQLCCNVFKDPVITTCGHTFCRRCALTSDKCPVDAAKLTVVVNNIAVAEQIGELFIHCKYGCRATAIAAGGAAAPPHHHRGREARSVRGGPAGMPLHHQTHHTQGERRLKPTAVPTIFTFEGEKKRKEVKPSSPRLRPAASPSTQNTVKTPVAVVQGAPEDLIEGTTSRGSHTSPPRTPTKREQMSVWRDHCYFTSESPRALKRRAEAARQQLAAAAHKKMKTKCQQTRRVRCSLLALKTEDTVLRTRLKEVEEALAAFRK</sequence>
<dbReference type="PANTHER" id="PTHR23327:SF42">
    <property type="entry name" value="LON PEPTIDASE N-TERMINAL DOMAIN AND RING FINGER PROTEIN C14F5.10C"/>
    <property type="match status" value="1"/>
</dbReference>
<dbReference type="EMBL" id="JAURVH010001527">
    <property type="protein sequence ID" value="KAK5914752.1"/>
    <property type="molecule type" value="Genomic_DNA"/>
</dbReference>
<evidence type="ECO:0000256" key="5">
    <source>
        <dbReference type="SAM" id="MobiDB-lite"/>
    </source>
</evidence>
<evidence type="ECO:0000259" key="6">
    <source>
        <dbReference type="PROSITE" id="PS50089"/>
    </source>
</evidence>
<dbReference type="PROSITE" id="PS50089">
    <property type="entry name" value="ZF_RING_2"/>
    <property type="match status" value="1"/>
</dbReference>
<dbReference type="Proteomes" id="UP001331515">
    <property type="component" value="Unassembled WGS sequence"/>
</dbReference>
<feature type="region of interest" description="Disordered" evidence="5">
    <location>
        <begin position="170"/>
        <end position="191"/>
    </location>
</feature>
<dbReference type="PANTHER" id="PTHR23327">
    <property type="entry name" value="RING FINGER PROTEIN 127"/>
    <property type="match status" value="1"/>
</dbReference>
<dbReference type="Gene3D" id="3.30.40.10">
    <property type="entry name" value="Zinc/RING finger domain, C3HC4 (zinc finger)"/>
    <property type="match status" value="1"/>
</dbReference>
<dbReference type="InterPro" id="IPR001841">
    <property type="entry name" value="Znf_RING"/>
</dbReference>
<feature type="compositionally biased region" description="Low complexity" evidence="5">
    <location>
        <begin position="28"/>
        <end position="37"/>
    </location>
</feature>
<comment type="caution">
    <text evidence="7">The sequence shown here is derived from an EMBL/GenBank/DDBJ whole genome shotgun (WGS) entry which is preliminary data.</text>
</comment>
<dbReference type="GO" id="GO:0008270">
    <property type="term" value="F:zinc ion binding"/>
    <property type="evidence" value="ECO:0007669"/>
    <property type="project" value="UniProtKB-KW"/>
</dbReference>
<organism evidence="7 8">
    <name type="scientific">Champsocephalus gunnari</name>
    <name type="common">Mackerel icefish</name>
    <dbReference type="NCBI Taxonomy" id="52237"/>
    <lineage>
        <taxon>Eukaryota</taxon>
        <taxon>Metazoa</taxon>
        <taxon>Chordata</taxon>
        <taxon>Craniata</taxon>
        <taxon>Vertebrata</taxon>
        <taxon>Euteleostomi</taxon>
        <taxon>Actinopterygii</taxon>
        <taxon>Neopterygii</taxon>
        <taxon>Teleostei</taxon>
        <taxon>Neoteleostei</taxon>
        <taxon>Acanthomorphata</taxon>
        <taxon>Eupercaria</taxon>
        <taxon>Perciformes</taxon>
        <taxon>Notothenioidei</taxon>
        <taxon>Channichthyidae</taxon>
        <taxon>Champsocephalus</taxon>
    </lineage>
</organism>
<evidence type="ECO:0000256" key="3">
    <source>
        <dbReference type="ARBA" id="ARBA00022833"/>
    </source>
</evidence>
<gene>
    <name evidence="7" type="ORF">CgunFtcFv8_009166</name>
</gene>
<feature type="region of interest" description="Disordered" evidence="5">
    <location>
        <begin position="1"/>
        <end position="55"/>
    </location>
</feature>
<dbReference type="GO" id="GO:0061630">
    <property type="term" value="F:ubiquitin protein ligase activity"/>
    <property type="evidence" value="ECO:0007669"/>
    <property type="project" value="TreeGrafter"/>
</dbReference>
<evidence type="ECO:0000313" key="7">
    <source>
        <dbReference type="EMBL" id="KAK5914752.1"/>
    </source>
</evidence>
<dbReference type="InterPro" id="IPR027370">
    <property type="entry name" value="Znf-RING_euk"/>
</dbReference>
<feature type="domain" description="RING-type" evidence="6">
    <location>
        <begin position="99"/>
        <end position="132"/>
    </location>
</feature>
<feature type="compositionally biased region" description="Polar residues" evidence="5">
    <location>
        <begin position="263"/>
        <end position="273"/>
    </location>
</feature>
<dbReference type="InterPro" id="IPR017907">
    <property type="entry name" value="Znf_RING_CS"/>
</dbReference>
<feature type="compositionally biased region" description="Basic and acidic residues" evidence="5">
    <location>
        <begin position="219"/>
        <end position="228"/>
    </location>
</feature>
<dbReference type="Pfam" id="PF13445">
    <property type="entry name" value="zf-RING_UBOX"/>
    <property type="match status" value="1"/>
</dbReference>
<reference evidence="7 8" key="1">
    <citation type="journal article" date="2023" name="Mol. Biol. Evol.">
        <title>Genomics of Secondarily Temperate Adaptation in the Only Non-Antarctic Icefish.</title>
        <authorList>
            <person name="Rivera-Colon A.G."/>
            <person name="Rayamajhi N."/>
            <person name="Minhas B.F."/>
            <person name="Madrigal G."/>
            <person name="Bilyk K.T."/>
            <person name="Yoon V."/>
            <person name="Hune M."/>
            <person name="Gregory S."/>
            <person name="Cheng C.H.C."/>
            <person name="Catchen J.M."/>
        </authorList>
    </citation>
    <scope>NUCLEOTIDE SEQUENCE [LARGE SCALE GENOMIC DNA]</scope>
    <source>
        <tissue evidence="7">White muscle</tissue>
    </source>
</reference>